<evidence type="ECO:0000313" key="2">
    <source>
        <dbReference type="EMBL" id="KAL0361558.1"/>
    </source>
</evidence>
<sequence>MRESAASHFENLLSRNAARPATPLFPFQFSNISGDVRFNFCSTSSKEEVKDVVFSIDKDSVGGPDGFSSASTMHVGTLSNAEHGLPLRFLNLIKHAAQNCWFSVLVNGEAAGFLKSSQGLRQGDPISSALFIIAVETFSRGMDFLFNAHPDMYYQAKCDVKCSHLSYADDVIIFTKCKETGVTRLMHFLRQYEEMSGQKINYDKIGFIPRKKANNIAHRIKSITGFVMKALPITYLGAHLHKGHKRKSLFERLIGKVGAKVSGWEHCHLSYGGHLQIIKSVLSSMPIYLLQS</sequence>
<dbReference type="EMBL" id="JACGWJ010000016">
    <property type="protein sequence ID" value="KAL0361558.1"/>
    <property type="molecule type" value="Genomic_DNA"/>
</dbReference>
<dbReference type="AlphaFoldDB" id="A0AAW2Q1C1"/>
<protein>
    <recommendedName>
        <fullName evidence="1">Reverse transcriptase domain-containing protein</fullName>
    </recommendedName>
</protein>
<proteinExistence type="predicted"/>
<dbReference type="InterPro" id="IPR000477">
    <property type="entry name" value="RT_dom"/>
</dbReference>
<feature type="domain" description="Reverse transcriptase" evidence="1">
    <location>
        <begin position="101"/>
        <end position="239"/>
    </location>
</feature>
<evidence type="ECO:0000259" key="1">
    <source>
        <dbReference type="Pfam" id="PF00078"/>
    </source>
</evidence>
<dbReference type="SUPFAM" id="SSF56672">
    <property type="entry name" value="DNA/RNA polymerases"/>
    <property type="match status" value="1"/>
</dbReference>
<comment type="caution">
    <text evidence="2">The sequence shown here is derived from an EMBL/GenBank/DDBJ whole genome shotgun (WGS) entry which is preliminary data.</text>
</comment>
<organism evidence="2">
    <name type="scientific">Sesamum radiatum</name>
    <name type="common">Black benniseed</name>
    <dbReference type="NCBI Taxonomy" id="300843"/>
    <lineage>
        <taxon>Eukaryota</taxon>
        <taxon>Viridiplantae</taxon>
        <taxon>Streptophyta</taxon>
        <taxon>Embryophyta</taxon>
        <taxon>Tracheophyta</taxon>
        <taxon>Spermatophyta</taxon>
        <taxon>Magnoliopsida</taxon>
        <taxon>eudicotyledons</taxon>
        <taxon>Gunneridae</taxon>
        <taxon>Pentapetalae</taxon>
        <taxon>asterids</taxon>
        <taxon>lamiids</taxon>
        <taxon>Lamiales</taxon>
        <taxon>Pedaliaceae</taxon>
        <taxon>Sesamum</taxon>
    </lineage>
</organism>
<name>A0AAW2Q1C1_SESRA</name>
<dbReference type="Pfam" id="PF00078">
    <property type="entry name" value="RVT_1"/>
    <property type="match status" value="1"/>
</dbReference>
<reference evidence="2" key="2">
    <citation type="journal article" date="2024" name="Plant">
        <title>Genomic evolution and insights into agronomic trait innovations of Sesamum species.</title>
        <authorList>
            <person name="Miao H."/>
            <person name="Wang L."/>
            <person name="Qu L."/>
            <person name="Liu H."/>
            <person name="Sun Y."/>
            <person name="Le M."/>
            <person name="Wang Q."/>
            <person name="Wei S."/>
            <person name="Zheng Y."/>
            <person name="Lin W."/>
            <person name="Duan Y."/>
            <person name="Cao H."/>
            <person name="Xiong S."/>
            <person name="Wang X."/>
            <person name="Wei L."/>
            <person name="Li C."/>
            <person name="Ma Q."/>
            <person name="Ju M."/>
            <person name="Zhao R."/>
            <person name="Li G."/>
            <person name="Mu C."/>
            <person name="Tian Q."/>
            <person name="Mei H."/>
            <person name="Zhang T."/>
            <person name="Gao T."/>
            <person name="Zhang H."/>
        </authorList>
    </citation>
    <scope>NUCLEOTIDE SEQUENCE</scope>
    <source>
        <strain evidence="2">G02</strain>
    </source>
</reference>
<accession>A0AAW2Q1C1</accession>
<gene>
    <name evidence="2" type="ORF">Sradi_3840300</name>
</gene>
<dbReference type="PANTHER" id="PTHR33116:SF80">
    <property type="entry name" value="REVERSE TRANSCRIPTASE ZINC-BINDING DOMAIN-CONTAINING PROTEIN"/>
    <property type="match status" value="1"/>
</dbReference>
<dbReference type="InterPro" id="IPR043502">
    <property type="entry name" value="DNA/RNA_pol_sf"/>
</dbReference>
<dbReference type="PANTHER" id="PTHR33116">
    <property type="entry name" value="REVERSE TRANSCRIPTASE ZINC-BINDING DOMAIN-CONTAINING PROTEIN-RELATED-RELATED"/>
    <property type="match status" value="1"/>
</dbReference>
<reference evidence="2" key="1">
    <citation type="submission" date="2020-06" db="EMBL/GenBank/DDBJ databases">
        <authorList>
            <person name="Li T."/>
            <person name="Hu X."/>
            <person name="Zhang T."/>
            <person name="Song X."/>
            <person name="Zhang H."/>
            <person name="Dai N."/>
            <person name="Sheng W."/>
            <person name="Hou X."/>
            <person name="Wei L."/>
        </authorList>
    </citation>
    <scope>NUCLEOTIDE SEQUENCE</scope>
    <source>
        <strain evidence="2">G02</strain>
        <tissue evidence="2">Leaf</tissue>
    </source>
</reference>